<proteinExistence type="predicted"/>
<dbReference type="InterPro" id="IPR016054">
    <property type="entry name" value="LY6_UPA_recep-like"/>
</dbReference>
<keyword evidence="10" id="KW-0325">Glycoprotein</keyword>
<reference evidence="19" key="1">
    <citation type="submission" date="2025-08" db="UniProtKB">
        <authorList>
            <consortium name="RefSeq"/>
        </authorList>
    </citation>
    <scope>IDENTIFICATION</scope>
    <source>
        <tissue evidence="19">Muscle</tissue>
    </source>
</reference>
<keyword evidence="4" id="KW-1003">Cell membrane</keyword>
<keyword evidence="8 16" id="KW-0472">Membrane</keyword>
<evidence type="ECO:0000256" key="2">
    <source>
        <dbReference type="ARBA" id="ARBA00004279"/>
    </source>
</evidence>
<keyword evidence="16" id="KW-1133">Transmembrane helix</keyword>
<keyword evidence="18" id="KW-1185">Reference proteome</keyword>
<feature type="region of interest" description="Disordered" evidence="15">
    <location>
        <begin position="1"/>
        <end position="63"/>
    </location>
</feature>
<keyword evidence="11" id="KW-0966">Cell projection</keyword>
<evidence type="ECO:0000256" key="10">
    <source>
        <dbReference type="ARBA" id="ARBA00023180"/>
    </source>
</evidence>
<evidence type="ECO:0000256" key="5">
    <source>
        <dbReference type="ARBA" id="ARBA00022622"/>
    </source>
</evidence>
<dbReference type="GeneID" id="114514587"/>
<evidence type="ECO:0000313" key="19">
    <source>
        <dbReference type="RefSeq" id="XP_028389592.1"/>
    </source>
</evidence>
<feature type="transmembrane region" description="Helical" evidence="16">
    <location>
        <begin position="141"/>
        <end position="162"/>
    </location>
</feature>
<comment type="subcellular location">
    <subcellularLocation>
        <location evidence="3">Cell membrane</location>
        <topology evidence="3">Lipid-anchor</topology>
        <topology evidence="3">GPI-anchor</topology>
    </subcellularLocation>
    <subcellularLocation>
        <location evidence="2">Cell projection</location>
        <location evidence="2">Dendrite</location>
    </subcellularLocation>
    <subcellularLocation>
        <location evidence="1">Endoplasmic reticulum</location>
    </subcellularLocation>
</comment>
<evidence type="ECO:0000259" key="17">
    <source>
        <dbReference type="SMART" id="SM00134"/>
    </source>
</evidence>
<dbReference type="FunCoup" id="A0A6J2NAS8">
    <property type="interactions" value="56"/>
</dbReference>
<keyword evidence="6" id="KW-0732">Signal</keyword>
<evidence type="ECO:0000256" key="11">
    <source>
        <dbReference type="ARBA" id="ARBA00023273"/>
    </source>
</evidence>
<dbReference type="InterPro" id="IPR051110">
    <property type="entry name" value="Ly-6/neurotoxin-like_GPI-ap"/>
</dbReference>
<keyword evidence="16" id="KW-0812">Transmembrane</keyword>
<keyword evidence="5" id="KW-0336">GPI-anchor</keyword>
<keyword evidence="12" id="KW-0449">Lipoprotein</keyword>
<dbReference type="GO" id="GO:0005886">
    <property type="term" value="C:plasma membrane"/>
    <property type="evidence" value="ECO:0007669"/>
    <property type="project" value="UniProtKB-SubCell"/>
</dbReference>
<evidence type="ECO:0000256" key="12">
    <source>
        <dbReference type="ARBA" id="ARBA00023288"/>
    </source>
</evidence>
<evidence type="ECO:0000313" key="18">
    <source>
        <dbReference type="Proteomes" id="UP000504628"/>
    </source>
</evidence>
<dbReference type="OrthoDB" id="9836900at2759"/>
<gene>
    <name evidence="19" type="primary">LOC114514587</name>
</gene>
<dbReference type="GO" id="GO:0005783">
    <property type="term" value="C:endoplasmic reticulum"/>
    <property type="evidence" value="ECO:0007669"/>
    <property type="project" value="UniProtKB-SubCell"/>
</dbReference>
<keyword evidence="7" id="KW-0256">Endoplasmic reticulum</keyword>
<evidence type="ECO:0000256" key="8">
    <source>
        <dbReference type="ARBA" id="ARBA00023136"/>
    </source>
</evidence>
<dbReference type="InterPro" id="IPR045860">
    <property type="entry name" value="Snake_toxin-like_sf"/>
</dbReference>
<evidence type="ECO:0000256" key="7">
    <source>
        <dbReference type="ARBA" id="ARBA00022824"/>
    </source>
</evidence>
<dbReference type="Pfam" id="PF00087">
    <property type="entry name" value="Toxin_TOLIP"/>
    <property type="match status" value="1"/>
</dbReference>
<name>A0A6J2NAS8_9CHIR</name>
<dbReference type="Proteomes" id="UP000504628">
    <property type="component" value="Chromosome 7"/>
</dbReference>
<keyword evidence="9" id="KW-1015">Disulfide bond</keyword>
<dbReference type="SUPFAM" id="SSF57302">
    <property type="entry name" value="Snake toxin-like"/>
    <property type="match status" value="1"/>
</dbReference>
<dbReference type="GO" id="GO:0098552">
    <property type="term" value="C:side of membrane"/>
    <property type="evidence" value="ECO:0007669"/>
    <property type="project" value="UniProtKB-KW"/>
</dbReference>
<feature type="domain" description="UPAR/Ly6" evidence="17">
    <location>
        <begin position="68"/>
        <end position="152"/>
    </location>
</feature>
<dbReference type="Gene3D" id="2.10.60.10">
    <property type="entry name" value="CD59"/>
    <property type="match status" value="1"/>
</dbReference>
<comment type="subunit">
    <text evidence="14">Interacts with nAChRs containing alpha-4:beta-2 (CHRNA4:CHRNB2) and alpha-7 (CHRNA7) subunits. Interacts with CHRNA4 probably in the endoplasmic reticulum prior to nAChR pentameric assembly. Interacts with KCNA2/Potassium voltage-gated channel subfamily A member 2.</text>
</comment>
<dbReference type="AlphaFoldDB" id="A0A6J2NAS8"/>
<dbReference type="FunFam" id="2.10.60.10:FF:000003">
    <property type="entry name" value="lymphocyte antigen 6E isoform X1"/>
    <property type="match status" value="1"/>
</dbReference>
<evidence type="ECO:0000256" key="4">
    <source>
        <dbReference type="ARBA" id="ARBA00022475"/>
    </source>
</evidence>
<dbReference type="InParanoid" id="A0A6J2NAS8"/>
<sequence length="163" mass="17567">MNPPRLWAGRRADSGQRPEGPLTPAPSAPLPCGRRWDQGVRRVSGQASPCPVTPAPPSPRPGRPAQALDCHVCTYNGENCFKPMHCPAMVSYCMTTRTYYTPTRMKVSKSCVTSCFETVYDGYSKHASTTACCQYDLCNGAGLAVPGTLALAPILLATFWGLL</sequence>
<dbReference type="PANTHER" id="PTHR16983">
    <property type="entry name" value="UPAR/LY6 DOMAIN-CONTAINING PROTEIN"/>
    <property type="match status" value="1"/>
</dbReference>
<accession>A0A6J2NAS8</accession>
<protein>
    <recommendedName>
        <fullName evidence="13">Ly-6/neurotoxin-like protein 1</fullName>
    </recommendedName>
</protein>
<evidence type="ECO:0000256" key="9">
    <source>
        <dbReference type="ARBA" id="ARBA00023157"/>
    </source>
</evidence>
<dbReference type="RefSeq" id="XP_028389592.1">
    <property type="nucleotide sequence ID" value="XM_028533791.2"/>
</dbReference>
<evidence type="ECO:0000256" key="13">
    <source>
        <dbReference type="ARBA" id="ARBA00039344"/>
    </source>
</evidence>
<evidence type="ECO:0000256" key="15">
    <source>
        <dbReference type="SAM" id="MobiDB-lite"/>
    </source>
</evidence>
<dbReference type="CDD" id="cd23585">
    <property type="entry name" value="TFP_LU_ECD_LYNX1"/>
    <property type="match status" value="1"/>
</dbReference>
<evidence type="ECO:0000256" key="16">
    <source>
        <dbReference type="SAM" id="Phobius"/>
    </source>
</evidence>
<evidence type="ECO:0000256" key="1">
    <source>
        <dbReference type="ARBA" id="ARBA00004240"/>
    </source>
</evidence>
<dbReference type="GO" id="GO:0030425">
    <property type="term" value="C:dendrite"/>
    <property type="evidence" value="ECO:0007669"/>
    <property type="project" value="UniProtKB-SubCell"/>
</dbReference>
<dbReference type="SMART" id="SM00134">
    <property type="entry name" value="LU"/>
    <property type="match status" value="1"/>
</dbReference>
<dbReference type="KEGG" id="pdic:114514587"/>
<evidence type="ECO:0000256" key="3">
    <source>
        <dbReference type="ARBA" id="ARBA00004609"/>
    </source>
</evidence>
<evidence type="ECO:0000256" key="14">
    <source>
        <dbReference type="ARBA" id="ARBA00046832"/>
    </source>
</evidence>
<dbReference type="PANTHER" id="PTHR16983:SF27">
    <property type="entry name" value="LY-6_NEUROTOXIN-LIKE PROTEIN 1"/>
    <property type="match status" value="1"/>
</dbReference>
<feature type="compositionally biased region" description="Pro residues" evidence="15">
    <location>
        <begin position="51"/>
        <end position="62"/>
    </location>
</feature>
<evidence type="ECO:0000256" key="6">
    <source>
        <dbReference type="ARBA" id="ARBA00022729"/>
    </source>
</evidence>
<organism evidence="18 19">
    <name type="scientific">Phyllostomus discolor</name>
    <name type="common">pale spear-nosed bat</name>
    <dbReference type="NCBI Taxonomy" id="89673"/>
    <lineage>
        <taxon>Eukaryota</taxon>
        <taxon>Metazoa</taxon>
        <taxon>Chordata</taxon>
        <taxon>Craniata</taxon>
        <taxon>Vertebrata</taxon>
        <taxon>Euteleostomi</taxon>
        <taxon>Mammalia</taxon>
        <taxon>Eutheria</taxon>
        <taxon>Laurasiatheria</taxon>
        <taxon>Chiroptera</taxon>
        <taxon>Yangochiroptera</taxon>
        <taxon>Phyllostomidae</taxon>
        <taxon>Phyllostominae</taxon>
        <taxon>Phyllostomus</taxon>
    </lineage>
</organism>
<dbReference type="InterPro" id="IPR035076">
    <property type="entry name" value="Toxin/TOLIP"/>
</dbReference>